<keyword evidence="2 7" id="KW-0699">rRNA-binding</keyword>
<dbReference type="InterPro" id="IPR002150">
    <property type="entry name" value="Ribosomal_bL31"/>
</dbReference>
<keyword evidence="7" id="KW-0862">Zinc</keyword>
<name>A0A1F5SQ49_9BACT</name>
<dbReference type="STRING" id="1797995.A2242_02715"/>
<dbReference type="EMBL" id="MFGC01000009">
    <property type="protein sequence ID" value="OGF28563.1"/>
    <property type="molecule type" value="Genomic_DNA"/>
</dbReference>
<dbReference type="Gene3D" id="4.10.830.30">
    <property type="entry name" value="Ribosomal protein L31"/>
    <property type="match status" value="1"/>
</dbReference>
<dbReference type="Proteomes" id="UP000178925">
    <property type="component" value="Unassembled WGS sequence"/>
</dbReference>
<reference evidence="9 10" key="1">
    <citation type="journal article" date="2016" name="Nat. Commun.">
        <title>Thousands of microbial genomes shed light on interconnected biogeochemical processes in an aquifer system.</title>
        <authorList>
            <person name="Anantharaman K."/>
            <person name="Brown C.T."/>
            <person name="Hug L.A."/>
            <person name="Sharon I."/>
            <person name="Castelle C.J."/>
            <person name="Probst A.J."/>
            <person name="Thomas B.C."/>
            <person name="Singh A."/>
            <person name="Wilkins M.J."/>
            <person name="Karaoz U."/>
            <person name="Brodie E.L."/>
            <person name="Williams K.H."/>
            <person name="Hubbard S.S."/>
            <person name="Banfield J.F."/>
        </authorList>
    </citation>
    <scope>NUCLEOTIDE SEQUENCE [LARGE SCALE GENOMIC DNA]</scope>
</reference>
<dbReference type="GO" id="GO:0006412">
    <property type="term" value="P:translation"/>
    <property type="evidence" value="ECO:0007669"/>
    <property type="project" value="UniProtKB-UniRule"/>
</dbReference>
<dbReference type="Pfam" id="PF01197">
    <property type="entry name" value="Ribosomal_L31"/>
    <property type="match status" value="1"/>
</dbReference>
<protein>
    <recommendedName>
        <fullName evidence="6 7">Large ribosomal subunit protein bL31</fullName>
    </recommendedName>
</protein>
<feature type="binding site" evidence="7">
    <location>
        <position position="37"/>
    </location>
    <ligand>
        <name>Zn(2+)</name>
        <dbReference type="ChEBI" id="CHEBI:29105"/>
    </ligand>
</feature>
<evidence type="ECO:0000256" key="1">
    <source>
        <dbReference type="ARBA" id="ARBA00009296"/>
    </source>
</evidence>
<dbReference type="HAMAP" id="MF_00501">
    <property type="entry name" value="Ribosomal_bL31_1"/>
    <property type="match status" value="1"/>
</dbReference>
<proteinExistence type="inferred from homology"/>
<comment type="caution">
    <text evidence="9">The sequence shown here is derived from an EMBL/GenBank/DDBJ whole genome shotgun (WGS) entry which is preliminary data.</text>
</comment>
<feature type="compositionally biased region" description="Basic and acidic residues" evidence="8">
    <location>
        <begin position="88"/>
        <end position="108"/>
    </location>
</feature>
<dbReference type="GO" id="GO:1990904">
    <property type="term" value="C:ribonucleoprotein complex"/>
    <property type="evidence" value="ECO:0007669"/>
    <property type="project" value="UniProtKB-KW"/>
</dbReference>
<feature type="binding site" evidence="7">
    <location>
        <position position="17"/>
    </location>
    <ligand>
        <name>Zn(2+)</name>
        <dbReference type="ChEBI" id="CHEBI:29105"/>
    </ligand>
</feature>
<dbReference type="NCBIfam" id="NF001809">
    <property type="entry name" value="PRK00528.1"/>
    <property type="match status" value="1"/>
</dbReference>
<dbReference type="AlphaFoldDB" id="A0A1F5SQ49"/>
<evidence type="ECO:0000313" key="9">
    <source>
        <dbReference type="EMBL" id="OGF28563.1"/>
    </source>
</evidence>
<gene>
    <name evidence="7" type="primary">rpmE</name>
    <name evidence="9" type="ORF">A2242_02715</name>
</gene>
<keyword evidence="7" id="KW-0479">Metal-binding</keyword>
<feature type="binding site" evidence="7">
    <location>
        <position position="40"/>
    </location>
    <ligand>
        <name>Zn(2+)</name>
        <dbReference type="ChEBI" id="CHEBI:29105"/>
    </ligand>
</feature>
<evidence type="ECO:0000256" key="2">
    <source>
        <dbReference type="ARBA" id="ARBA00022730"/>
    </source>
</evidence>
<dbReference type="GO" id="GO:0046872">
    <property type="term" value="F:metal ion binding"/>
    <property type="evidence" value="ECO:0007669"/>
    <property type="project" value="UniProtKB-KW"/>
</dbReference>
<dbReference type="PRINTS" id="PR01249">
    <property type="entry name" value="RIBOSOMALL31"/>
</dbReference>
<keyword evidence="4 7" id="KW-0689">Ribosomal protein</keyword>
<accession>A0A1F5SQ49</accession>
<dbReference type="GO" id="GO:0005840">
    <property type="term" value="C:ribosome"/>
    <property type="evidence" value="ECO:0007669"/>
    <property type="project" value="UniProtKB-KW"/>
</dbReference>
<sequence>MKKDIHPKYYPDALVICACGNTFTTGSTEPELKVELCSACHPFYTGKQKLVDTARRVEKFEEKKAKQATLAGRKGKKIKRAKKAAARNSKEVVVKMKPEDLKKKSEKK</sequence>
<dbReference type="NCBIfam" id="TIGR00105">
    <property type="entry name" value="L31"/>
    <property type="match status" value="1"/>
</dbReference>
<dbReference type="InterPro" id="IPR042105">
    <property type="entry name" value="Ribosomal_bL31_sf"/>
</dbReference>
<comment type="function">
    <text evidence="7">Binds the 23S rRNA.</text>
</comment>
<comment type="subunit">
    <text evidence="7">Part of the 50S ribosomal subunit.</text>
</comment>
<dbReference type="NCBIfam" id="NF000612">
    <property type="entry name" value="PRK00019.1"/>
    <property type="match status" value="1"/>
</dbReference>
<evidence type="ECO:0000256" key="4">
    <source>
        <dbReference type="ARBA" id="ARBA00022980"/>
    </source>
</evidence>
<comment type="cofactor">
    <cofactor evidence="7">
        <name>Zn(2+)</name>
        <dbReference type="ChEBI" id="CHEBI:29105"/>
    </cofactor>
    <text evidence="7">Binds 1 zinc ion per subunit.</text>
</comment>
<evidence type="ECO:0000256" key="8">
    <source>
        <dbReference type="SAM" id="MobiDB-lite"/>
    </source>
</evidence>
<feature type="binding site" evidence="7">
    <location>
        <position position="19"/>
    </location>
    <ligand>
        <name>Zn(2+)</name>
        <dbReference type="ChEBI" id="CHEBI:29105"/>
    </ligand>
</feature>
<comment type="similarity">
    <text evidence="1 7">Belongs to the bacterial ribosomal protein bL31 family. Type A subfamily.</text>
</comment>
<keyword evidence="3 7" id="KW-0694">RNA-binding</keyword>
<feature type="compositionally biased region" description="Basic residues" evidence="8">
    <location>
        <begin position="73"/>
        <end position="85"/>
    </location>
</feature>
<feature type="region of interest" description="Disordered" evidence="8">
    <location>
        <begin position="71"/>
        <end position="108"/>
    </location>
</feature>
<dbReference type="InterPro" id="IPR034704">
    <property type="entry name" value="Ribosomal_bL28/bL31-like_sf"/>
</dbReference>
<keyword evidence="5 7" id="KW-0687">Ribonucleoprotein</keyword>
<dbReference type="GO" id="GO:0019843">
    <property type="term" value="F:rRNA binding"/>
    <property type="evidence" value="ECO:0007669"/>
    <property type="project" value="UniProtKB-KW"/>
</dbReference>
<evidence type="ECO:0000256" key="6">
    <source>
        <dbReference type="ARBA" id="ARBA00035687"/>
    </source>
</evidence>
<dbReference type="InterPro" id="IPR027491">
    <property type="entry name" value="Ribosomal_bL31_A"/>
</dbReference>
<evidence type="ECO:0000256" key="3">
    <source>
        <dbReference type="ARBA" id="ARBA00022884"/>
    </source>
</evidence>
<dbReference type="SUPFAM" id="SSF143800">
    <property type="entry name" value="L28p-like"/>
    <property type="match status" value="1"/>
</dbReference>
<dbReference type="PANTHER" id="PTHR33280">
    <property type="entry name" value="50S RIBOSOMAL PROTEIN L31, CHLOROPLASTIC"/>
    <property type="match status" value="1"/>
</dbReference>
<dbReference type="GO" id="GO:0003735">
    <property type="term" value="F:structural constituent of ribosome"/>
    <property type="evidence" value="ECO:0007669"/>
    <property type="project" value="InterPro"/>
</dbReference>
<evidence type="ECO:0000256" key="5">
    <source>
        <dbReference type="ARBA" id="ARBA00023274"/>
    </source>
</evidence>
<evidence type="ECO:0000256" key="7">
    <source>
        <dbReference type="HAMAP-Rule" id="MF_00501"/>
    </source>
</evidence>
<organism evidence="9 10">
    <name type="scientific">Candidatus Falkowbacteria bacterium RIFOXYA2_FULL_47_9</name>
    <dbReference type="NCBI Taxonomy" id="1797995"/>
    <lineage>
        <taxon>Bacteria</taxon>
        <taxon>Candidatus Falkowiibacteriota</taxon>
    </lineage>
</organism>
<dbReference type="PANTHER" id="PTHR33280:SF1">
    <property type="entry name" value="LARGE RIBOSOMAL SUBUNIT PROTEIN BL31C"/>
    <property type="match status" value="1"/>
</dbReference>
<evidence type="ECO:0000313" key="10">
    <source>
        <dbReference type="Proteomes" id="UP000178925"/>
    </source>
</evidence>